<reference evidence="9 10" key="1">
    <citation type="submission" date="2020-01" db="EMBL/GenBank/DDBJ databases">
        <title>Insect and environment-associated Actinomycetes.</title>
        <authorList>
            <person name="Currrie C."/>
            <person name="Chevrette M."/>
            <person name="Carlson C."/>
            <person name="Stubbendieck R."/>
            <person name="Wendt-Pienkowski E."/>
        </authorList>
    </citation>
    <scope>NUCLEOTIDE SEQUENCE [LARGE SCALE GENOMIC DNA]</scope>
    <source>
        <strain evidence="9 10">SID14172</strain>
    </source>
</reference>
<dbReference type="CDD" id="cd06171">
    <property type="entry name" value="Sigma70_r4"/>
    <property type="match status" value="1"/>
</dbReference>
<name>A0A6N9URT8_9ACTN</name>
<dbReference type="GO" id="GO:0006352">
    <property type="term" value="P:DNA-templated transcription initiation"/>
    <property type="evidence" value="ECO:0007669"/>
    <property type="project" value="InterPro"/>
</dbReference>
<evidence type="ECO:0000256" key="6">
    <source>
        <dbReference type="SAM" id="MobiDB-lite"/>
    </source>
</evidence>
<dbReference type="InterPro" id="IPR014284">
    <property type="entry name" value="RNA_pol_sigma-70_dom"/>
</dbReference>
<comment type="caution">
    <text evidence="9">The sequence shown here is derived from an EMBL/GenBank/DDBJ whole genome shotgun (WGS) entry which is preliminary data.</text>
</comment>
<dbReference type="InterPro" id="IPR013324">
    <property type="entry name" value="RNA_pol_sigma_r3/r4-like"/>
</dbReference>
<dbReference type="InterPro" id="IPR039425">
    <property type="entry name" value="RNA_pol_sigma-70-like"/>
</dbReference>
<comment type="similarity">
    <text evidence="1">Belongs to the sigma-70 factor family. ECF subfamily.</text>
</comment>
<dbReference type="AlphaFoldDB" id="A0A6N9URT8"/>
<feature type="domain" description="RNA polymerase sigma-70 region 2" evidence="7">
    <location>
        <begin position="30"/>
        <end position="96"/>
    </location>
</feature>
<dbReference type="InterPro" id="IPR013249">
    <property type="entry name" value="RNA_pol_sigma70_r4_t2"/>
</dbReference>
<dbReference type="Gene3D" id="1.10.10.10">
    <property type="entry name" value="Winged helix-like DNA-binding domain superfamily/Winged helix DNA-binding domain"/>
    <property type="match status" value="1"/>
</dbReference>
<keyword evidence="3" id="KW-0731">Sigma factor</keyword>
<dbReference type="PANTHER" id="PTHR43133:SF50">
    <property type="entry name" value="ECF RNA POLYMERASE SIGMA FACTOR SIGM"/>
    <property type="match status" value="1"/>
</dbReference>
<dbReference type="SUPFAM" id="SSF88946">
    <property type="entry name" value="Sigma2 domain of RNA polymerase sigma factors"/>
    <property type="match status" value="1"/>
</dbReference>
<keyword evidence="10" id="KW-1185">Reference proteome</keyword>
<evidence type="ECO:0000256" key="3">
    <source>
        <dbReference type="ARBA" id="ARBA00023082"/>
    </source>
</evidence>
<dbReference type="Gene3D" id="1.10.1740.10">
    <property type="match status" value="1"/>
</dbReference>
<dbReference type="Pfam" id="PF08281">
    <property type="entry name" value="Sigma70_r4_2"/>
    <property type="match status" value="1"/>
</dbReference>
<dbReference type="NCBIfam" id="NF007225">
    <property type="entry name" value="PRK09643.1"/>
    <property type="match status" value="1"/>
</dbReference>
<dbReference type="RefSeq" id="WP_164141266.1">
    <property type="nucleotide sequence ID" value="NZ_JAAGMB010000470.1"/>
</dbReference>
<dbReference type="InterPro" id="IPR036388">
    <property type="entry name" value="WH-like_DNA-bd_sf"/>
</dbReference>
<sequence length="241" mass="25689">MADDTAHGGISDQDLLARHVQGDPEAFGELVRRHRDRLWAVALRTLGDREEAADAVQDALVSAYRAAHTFRGQAAVTTWLHRITVNACLDRARKAASRKTAPVDDTERLDRLLEPHESASAPAERNDVHRQLLEALDTLPAEQRAALVLVDMQGYPVAEAARVLDVPTGTIKSRCARGRARLLPLLSHLRPDGSGEGAKPGVERNRTQGTSVPPAAGPQRAGPPEAGPSDSAAVKGGGGRA</sequence>
<evidence type="ECO:0000259" key="7">
    <source>
        <dbReference type="Pfam" id="PF04542"/>
    </source>
</evidence>
<evidence type="ECO:0000256" key="1">
    <source>
        <dbReference type="ARBA" id="ARBA00010641"/>
    </source>
</evidence>
<dbReference type="InterPro" id="IPR013325">
    <property type="entry name" value="RNA_pol_sigma_r2"/>
</dbReference>
<keyword evidence="4" id="KW-0238">DNA-binding</keyword>
<organism evidence="9 10">
    <name type="scientific">Streptomyces coelicoflavus</name>
    <dbReference type="NCBI Taxonomy" id="285562"/>
    <lineage>
        <taxon>Bacteria</taxon>
        <taxon>Bacillati</taxon>
        <taxon>Actinomycetota</taxon>
        <taxon>Actinomycetes</taxon>
        <taxon>Kitasatosporales</taxon>
        <taxon>Streptomycetaceae</taxon>
        <taxon>Streptomyces</taxon>
    </lineage>
</organism>
<keyword evidence="5" id="KW-0804">Transcription</keyword>
<evidence type="ECO:0000313" key="9">
    <source>
        <dbReference type="EMBL" id="NEB18970.1"/>
    </source>
</evidence>
<evidence type="ECO:0000256" key="2">
    <source>
        <dbReference type="ARBA" id="ARBA00023015"/>
    </source>
</evidence>
<dbReference type="PANTHER" id="PTHR43133">
    <property type="entry name" value="RNA POLYMERASE ECF-TYPE SIGMA FACTO"/>
    <property type="match status" value="1"/>
</dbReference>
<feature type="domain" description="RNA polymerase sigma factor 70 region 4 type 2" evidence="8">
    <location>
        <begin position="130"/>
        <end position="182"/>
    </location>
</feature>
<evidence type="ECO:0000256" key="5">
    <source>
        <dbReference type="ARBA" id="ARBA00023163"/>
    </source>
</evidence>
<dbReference type="Pfam" id="PF04542">
    <property type="entry name" value="Sigma70_r2"/>
    <property type="match status" value="1"/>
</dbReference>
<dbReference type="InterPro" id="IPR007627">
    <property type="entry name" value="RNA_pol_sigma70_r2"/>
</dbReference>
<dbReference type="GO" id="GO:0003677">
    <property type="term" value="F:DNA binding"/>
    <property type="evidence" value="ECO:0007669"/>
    <property type="project" value="UniProtKB-KW"/>
</dbReference>
<evidence type="ECO:0000256" key="4">
    <source>
        <dbReference type="ARBA" id="ARBA00023125"/>
    </source>
</evidence>
<dbReference type="EMBL" id="JAAGMB010000470">
    <property type="protein sequence ID" value="NEB18970.1"/>
    <property type="molecule type" value="Genomic_DNA"/>
</dbReference>
<dbReference type="Proteomes" id="UP000469545">
    <property type="component" value="Unassembled WGS sequence"/>
</dbReference>
<evidence type="ECO:0000259" key="8">
    <source>
        <dbReference type="Pfam" id="PF08281"/>
    </source>
</evidence>
<gene>
    <name evidence="9" type="primary">sigM</name>
    <name evidence="9" type="ORF">G3I46_21075</name>
</gene>
<proteinExistence type="inferred from homology"/>
<feature type="region of interest" description="Disordered" evidence="6">
    <location>
        <begin position="187"/>
        <end position="241"/>
    </location>
</feature>
<dbReference type="SUPFAM" id="SSF88659">
    <property type="entry name" value="Sigma3 and sigma4 domains of RNA polymerase sigma factors"/>
    <property type="match status" value="1"/>
</dbReference>
<protein>
    <submittedName>
        <fullName evidence="9">RNA polymerase sigma factor SigM</fullName>
    </submittedName>
</protein>
<keyword evidence="2" id="KW-0805">Transcription regulation</keyword>
<feature type="compositionally biased region" description="Low complexity" evidence="6">
    <location>
        <begin position="213"/>
        <end position="228"/>
    </location>
</feature>
<dbReference type="NCBIfam" id="TIGR02937">
    <property type="entry name" value="sigma70-ECF"/>
    <property type="match status" value="1"/>
</dbReference>
<dbReference type="GO" id="GO:0016987">
    <property type="term" value="F:sigma factor activity"/>
    <property type="evidence" value="ECO:0007669"/>
    <property type="project" value="UniProtKB-KW"/>
</dbReference>
<accession>A0A6N9URT8</accession>
<evidence type="ECO:0000313" key="10">
    <source>
        <dbReference type="Proteomes" id="UP000469545"/>
    </source>
</evidence>